<feature type="transmembrane region" description="Helical" evidence="9">
    <location>
        <begin position="270"/>
        <end position="295"/>
    </location>
</feature>
<accession>A0A2S8SCL8</accession>
<reference evidence="11 12" key="1">
    <citation type="submission" date="2018-02" db="EMBL/GenBank/DDBJ databases">
        <title>Genomic Encyclopedia of Archaeal and Bacterial Type Strains, Phase II (KMG-II): from individual species to whole genera.</title>
        <authorList>
            <person name="Goeker M."/>
        </authorList>
    </citation>
    <scope>NUCLEOTIDE SEQUENCE [LARGE SCALE GENOMIC DNA]</scope>
    <source>
        <strain evidence="11 12">DSM 18921</strain>
    </source>
</reference>
<evidence type="ECO:0000313" key="11">
    <source>
        <dbReference type="EMBL" id="PQV58513.1"/>
    </source>
</evidence>
<evidence type="ECO:0000256" key="6">
    <source>
        <dbReference type="ARBA" id="ARBA00022989"/>
    </source>
</evidence>
<sequence>MTDPAPLPVPTLSLVIAAYNEEDVLHILFERLETVMAGLGESYEIVCVNDGSRDRTAQILNAAHEADPRIKVIHLARNFGKELALTAGLDFATGKAVIPLDADLQDPPELIADFLRLWREGYDVVFAVREARDTDSWLKRTTAGAFYATLGRMSNVRIPANAGDFRLMDRRVVDALKQLRERNRFMKGLFSWVGFRQTSIPYRRPERAAGKTKFNYWKLWNFALDGITGYSTLPLRIAGYSGLIFALVAMIYGLFLLLRTVVLGVDLPGYASMMVAVIFMGGVQLVVLGIIGEYLGRMYDEAKQRPLYVVDSVKGLETPPLVAVALPQPVRERA</sequence>
<dbReference type="Proteomes" id="UP000238338">
    <property type="component" value="Unassembled WGS sequence"/>
</dbReference>
<dbReference type="PANTHER" id="PTHR48090">
    <property type="entry name" value="UNDECAPRENYL-PHOSPHATE 4-DEOXY-4-FORMAMIDO-L-ARABINOSE TRANSFERASE-RELATED"/>
    <property type="match status" value="1"/>
</dbReference>
<keyword evidence="12" id="KW-1185">Reference proteome</keyword>
<evidence type="ECO:0000259" key="10">
    <source>
        <dbReference type="Pfam" id="PF00535"/>
    </source>
</evidence>
<comment type="similarity">
    <text evidence="8">Belongs to the glycosyltransferase 2 family. GtrB subfamily.</text>
</comment>
<name>A0A2S8SCL8_9RHOB</name>
<dbReference type="CDD" id="cd04187">
    <property type="entry name" value="DPM1_like_bac"/>
    <property type="match status" value="1"/>
</dbReference>
<organism evidence="11 12">
    <name type="scientific">Albidovulum denitrificans</name>
    <dbReference type="NCBI Taxonomy" id="404881"/>
    <lineage>
        <taxon>Bacteria</taxon>
        <taxon>Pseudomonadati</taxon>
        <taxon>Pseudomonadota</taxon>
        <taxon>Alphaproteobacteria</taxon>
        <taxon>Rhodobacterales</taxon>
        <taxon>Paracoccaceae</taxon>
        <taxon>Albidovulum</taxon>
    </lineage>
</organism>
<comment type="caution">
    <text evidence="11">The sequence shown here is derived from an EMBL/GenBank/DDBJ whole genome shotgun (WGS) entry which is preliminary data.</text>
</comment>
<dbReference type="Pfam" id="PF00535">
    <property type="entry name" value="Glycos_transf_2"/>
    <property type="match status" value="1"/>
</dbReference>
<feature type="domain" description="Glycosyltransferase 2-like" evidence="10">
    <location>
        <begin position="13"/>
        <end position="175"/>
    </location>
</feature>
<dbReference type="InterPro" id="IPR001173">
    <property type="entry name" value="Glyco_trans_2-like"/>
</dbReference>
<keyword evidence="5 9" id="KW-0812">Transmembrane</keyword>
<evidence type="ECO:0000256" key="1">
    <source>
        <dbReference type="ARBA" id="ARBA00004651"/>
    </source>
</evidence>
<evidence type="ECO:0000313" key="12">
    <source>
        <dbReference type="Proteomes" id="UP000238338"/>
    </source>
</evidence>
<dbReference type="InterPro" id="IPR050256">
    <property type="entry name" value="Glycosyltransferase_2"/>
</dbReference>
<evidence type="ECO:0000256" key="2">
    <source>
        <dbReference type="ARBA" id="ARBA00022475"/>
    </source>
</evidence>
<protein>
    <submittedName>
        <fullName evidence="11">Glycosyltransferase involved in cell wall biosynthesis</fullName>
    </submittedName>
</protein>
<dbReference type="InterPro" id="IPR029044">
    <property type="entry name" value="Nucleotide-diphossugar_trans"/>
</dbReference>
<evidence type="ECO:0000256" key="5">
    <source>
        <dbReference type="ARBA" id="ARBA00022692"/>
    </source>
</evidence>
<evidence type="ECO:0000256" key="4">
    <source>
        <dbReference type="ARBA" id="ARBA00022679"/>
    </source>
</evidence>
<comment type="subcellular location">
    <subcellularLocation>
        <location evidence="1">Cell membrane</location>
        <topology evidence="1">Multi-pass membrane protein</topology>
    </subcellularLocation>
</comment>
<evidence type="ECO:0000256" key="7">
    <source>
        <dbReference type="ARBA" id="ARBA00023136"/>
    </source>
</evidence>
<keyword evidence="7 9" id="KW-0472">Membrane</keyword>
<dbReference type="AlphaFoldDB" id="A0A2S8SCL8"/>
<dbReference type="FunFam" id="3.90.550.10:FF:000079">
    <property type="entry name" value="Probable glycosyl transferase"/>
    <property type="match status" value="1"/>
</dbReference>
<evidence type="ECO:0000256" key="9">
    <source>
        <dbReference type="SAM" id="Phobius"/>
    </source>
</evidence>
<dbReference type="SUPFAM" id="SSF53448">
    <property type="entry name" value="Nucleotide-diphospho-sugar transferases"/>
    <property type="match status" value="1"/>
</dbReference>
<dbReference type="GO" id="GO:0016757">
    <property type="term" value="F:glycosyltransferase activity"/>
    <property type="evidence" value="ECO:0007669"/>
    <property type="project" value="UniProtKB-KW"/>
</dbReference>
<evidence type="ECO:0000256" key="3">
    <source>
        <dbReference type="ARBA" id="ARBA00022676"/>
    </source>
</evidence>
<keyword evidence="3" id="KW-0328">Glycosyltransferase</keyword>
<keyword evidence="6 9" id="KW-1133">Transmembrane helix</keyword>
<dbReference type="EMBL" id="PVEP01000001">
    <property type="protein sequence ID" value="PQV58513.1"/>
    <property type="molecule type" value="Genomic_DNA"/>
</dbReference>
<dbReference type="Gene3D" id="3.90.550.10">
    <property type="entry name" value="Spore Coat Polysaccharide Biosynthesis Protein SpsA, Chain A"/>
    <property type="match status" value="1"/>
</dbReference>
<dbReference type="PANTHER" id="PTHR48090:SF1">
    <property type="entry name" value="PROPHAGE BACTOPRENOL GLUCOSYL TRANSFERASE HOMOLOG"/>
    <property type="match status" value="1"/>
</dbReference>
<dbReference type="RefSeq" id="WP_245884894.1">
    <property type="nucleotide sequence ID" value="NZ_PVEP01000001.1"/>
</dbReference>
<keyword evidence="4 11" id="KW-0808">Transferase</keyword>
<proteinExistence type="inferred from homology"/>
<keyword evidence="2" id="KW-1003">Cell membrane</keyword>
<dbReference type="GO" id="GO:0005886">
    <property type="term" value="C:plasma membrane"/>
    <property type="evidence" value="ECO:0007669"/>
    <property type="project" value="UniProtKB-SubCell"/>
</dbReference>
<evidence type="ECO:0000256" key="8">
    <source>
        <dbReference type="ARBA" id="ARBA00038152"/>
    </source>
</evidence>
<feature type="transmembrane region" description="Helical" evidence="9">
    <location>
        <begin position="237"/>
        <end position="258"/>
    </location>
</feature>
<gene>
    <name evidence="11" type="ORF">LX70_00325</name>
</gene>